<sequence>MTTQKPKYHSPSEPLAEPSAKPGCSACMSLAVARQNARSDCDYSAVSDVNVELRRHHAEAHRA</sequence>
<organism evidence="2 3">
    <name type="scientific">Streptomyces capitiformicae</name>
    <dbReference type="NCBI Taxonomy" id="2014920"/>
    <lineage>
        <taxon>Bacteria</taxon>
        <taxon>Bacillati</taxon>
        <taxon>Actinomycetota</taxon>
        <taxon>Actinomycetes</taxon>
        <taxon>Kitasatosporales</taxon>
        <taxon>Streptomycetaceae</taxon>
        <taxon>Streptomyces</taxon>
    </lineage>
</organism>
<protein>
    <submittedName>
        <fullName evidence="2">Uncharacterized protein</fullName>
    </submittedName>
</protein>
<reference evidence="2" key="1">
    <citation type="journal article" date="2014" name="Int. J. Syst. Evol. Microbiol.">
        <title>Complete genome sequence of Corynebacterium casei LMG S-19264T (=DSM 44701T), isolated from a smear-ripened cheese.</title>
        <authorList>
            <consortium name="US DOE Joint Genome Institute (JGI-PGF)"/>
            <person name="Walter F."/>
            <person name="Albersmeier A."/>
            <person name="Kalinowski J."/>
            <person name="Ruckert C."/>
        </authorList>
    </citation>
    <scope>NUCLEOTIDE SEQUENCE</scope>
    <source>
        <strain evidence="2">CGMCC 4.7403</strain>
    </source>
</reference>
<evidence type="ECO:0000313" key="2">
    <source>
        <dbReference type="EMBL" id="GHH82198.1"/>
    </source>
</evidence>
<keyword evidence="3" id="KW-1185">Reference proteome</keyword>
<gene>
    <name evidence="2" type="ORF">GCM10017771_05740</name>
</gene>
<evidence type="ECO:0000313" key="3">
    <source>
        <dbReference type="Proteomes" id="UP000603227"/>
    </source>
</evidence>
<comment type="caution">
    <text evidence="2">The sequence shown here is derived from an EMBL/GenBank/DDBJ whole genome shotgun (WGS) entry which is preliminary data.</text>
</comment>
<reference evidence="2" key="2">
    <citation type="submission" date="2020-09" db="EMBL/GenBank/DDBJ databases">
        <authorList>
            <person name="Sun Q."/>
            <person name="Zhou Y."/>
        </authorList>
    </citation>
    <scope>NUCLEOTIDE SEQUENCE</scope>
    <source>
        <strain evidence="2">CGMCC 4.7403</strain>
    </source>
</reference>
<dbReference type="Proteomes" id="UP000603227">
    <property type="component" value="Unassembled WGS sequence"/>
</dbReference>
<evidence type="ECO:0000256" key="1">
    <source>
        <dbReference type="SAM" id="MobiDB-lite"/>
    </source>
</evidence>
<dbReference type="RefSeq" id="WP_189780770.1">
    <property type="nucleotide sequence ID" value="NZ_BNAT01000002.1"/>
</dbReference>
<accession>A0A919L349</accession>
<name>A0A919L349_9ACTN</name>
<proteinExistence type="predicted"/>
<dbReference type="AlphaFoldDB" id="A0A919L349"/>
<dbReference type="EMBL" id="BNAT01000002">
    <property type="protein sequence ID" value="GHH82198.1"/>
    <property type="molecule type" value="Genomic_DNA"/>
</dbReference>
<feature type="region of interest" description="Disordered" evidence="1">
    <location>
        <begin position="1"/>
        <end position="21"/>
    </location>
</feature>